<dbReference type="EMBL" id="JBFXLQ010000055">
    <property type="protein sequence ID" value="KAL2863177.1"/>
    <property type="molecule type" value="Genomic_DNA"/>
</dbReference>
<keyword evidence="13" id="KW-1185">Reference proteome</keyword>
<keyword evidence="8 11" id="KW-0378">Hydrolase</keyword>
<keyword evidence="7 11" id="KW-0479">Metal-binding</keyword>
<organism evidence="12 13">
    <name type="scientific">Aspergillus lucknowensis</name>
    <dbReference type="NCBI Taxonomy" id="176173"/>
    <lineage>
        <taxon>Eukaryota</taxon>
        <taxon>Fungi</taxon>
        <taxon>Dikarya</taxon>
        <taxon>Ascomycota</taxon>
        <taxon>Pezizomycotina</taxon>
        <taxon>Eurotiomycetes</taxon>
        <taxon>Eurotiomycetidae</taxon>
        <taxon>Eurotiales</taxon>
        <taxon>Aspergillaceae</taxon>
        <taxon>Aspergillus</taxon>
        <taxon>Aspergillus subgen. Nidulantes</taxon>
    </lineage>
</organism>
<comment type="cofactor">
    <cofactor evidence="11">
        <name>Zn(2+)</name>
        <dbReference type="ChEBI" id="CHEBI:29105"/>
    </cofactor>
    <text evidence="11">Binds 1 zinc ion per subunit.</text>
</comment>
<name>A0ABR4LFN0_9EURO</name>
<comment type="catalytic activity">
    <reaction evidence="1 11">
        <text>Release of an N-terminal dipeptide from a peptide comprising four or more residues, with broad specificity. Also acts on dipeptidyl 2-naphthylamides.</text>
        <dbReference type="EC" id="3.4.14.4"/>
    </reaction>
</comment>
<evidence type="ECO:0000256" key="4">
    <source>
        <dbReference type="ARBA" id="ARBA00022438"/>
    </source>
</evidence>
<reference evidence="12 13" key="1">
    <citation type="submission" date="2024-07" db="EMBL/GenBank/DDBJ databases">
        <title>Section-level genome sequencing and comparative genomics of Aspergillus sections Usti and Cavernicolus.</title>
        <authorList>
            <consortium name="Lawrence Berkeley National Laboratory"/>
            <person name="Nybo J.L."/>
            <person name="Vesth T.C."/>
            <person name="Theobald S."/>
            <person name="Frisvad J.C."/>
            <person name="Larsen T.O."/>
            <person name="Kjaerboelling I."/>
            <person name="Rothschild-Mancinelli K."/>
            <person name="Lyhne E.K."/>
            <person name="Kogle M.E."/>
            <person name="Barry K."/>
            <person name="Clum A."/>
            <person name="Na H."/>
            <person name="Ledsgaard L."/>
            <person name="Lin J."/>
            <person name="Lipzen A."/>
            <person name="Kuo A."/>
            <person name="Riley R."/>
            <person name="Mondo S."/>
            <person name="Labutti K."/>
            <person name="Haridas S."/>
            <person name="Pangalinan J."/>
            <person name="Salamov A.A."/>
            <person name="Simmons B.A."/>
            <person name="Magnuson J.K."/>
            <person name="Chen J."/>
            <person name="Drula E."/>
            <person name="Henrissat B."/>
            <person name="Wiebenga A."/>
            <person name="Lubbers R.J."/>
            <person name="Gomes A.C."/>
            <person name="Macurrencykelacurrency M.R."/>
            <person name="Stajich J."/>
            <person name="Grigoriev I.V."/>
            <person name="Mortensen U.H."/>
            <person name="De Vries R.P."/>
            <person name="Baker S.E."/>
            <person name="Andersen M.R."/>
        </authorList>
    </citation>
    <scope>NUCLEOTIDE SEQUENCE [LARGE SCALE GENOMIC DNA]</scope>
    <source>
        <strain evidence="12 13">CBS 449.75</strain>
    </source>
</reference>
<protein>
    <recommendedName>
        <fullName evidence="11">Dipeptidyl peptidase 3</fullName>
        <ecNumber evidence="11">3.4.14.4</ecNumber>
    </recommendedName>
    <alternativeName>
        <fullName evidence="11">Dipeptidyl aminopeptidase III</fullName>
    </alternativeName>
    <alternativeName>
        <fullName evidence="11">Dipeptidyl peptidase III</fullName>
    </alternativeName>
</protein>
<comment type="caution">
    <text evidence="12">The sequence shown here is derived from an EMBL/GenBank/DDBJ whole genome shotgun (WGS) entry which is preliminary data.</text>
</comment>
<dbReference type="InterPro" id="IPR039461">
    <property type="entry name" value="Peptidase_M49"/>
</dbReference>
<evidence type="ECO:0000256" key="7">
    <source>
        <dbReference type="ARBA" id="ARBA00022723"/>
    </source>
</evidence>
<dbReference type="PANTHER" id="PTHR23422:SF11">
    <property type="entry name" value="DIPEPTIDYL PEPTIDASE 3"/>
    <property type="match status" value="1"/>
</dbReference>
<evidence type="ECO:0000256" key="2">
    <source>
        <dbReference type="ARBA" id="ARBA00004496"/>
    </source>
</evidence>
<evidence type="ECO:0000313" key="12">
    <source>
        <dbReference type="EMBL" id="KAL2863177.1"/>
    </source>
</evidence>
<dbReference type="Pfam" id="PF03571">
    <property type="entry name" value="Peptidase_M49"/>
    <property type="match status" value="1"/>
</dbReference>
<evidence type="ECO:0000256" key="8">
    <source>
        <dbReference type="ARBA" id="ARBA00022801"/>
    </source>
</evidence>
<evidence type="ECO:0000256" key="11">
    <source>
        <dbReference type="PIRNR" id="PIRNR007828"/>
    </source>
</evidence>
<dbReference type="EC" id="3.4.14.4" evidence="11"/>
<dbReference type="PANTHER" id="PTHR23422">
    <property type="entry name" value="DIPEPTIDYL PEPTIDASE III-RELATED"/>
    <property type="match status" value="1"/>
</dbReference>
<dbReference type="Gene3D" id="3.30.540.30">
    <property type="match status" value="3"/>
</dbReference>
<gene>
    <name evidence="12" type="ORF">BJX67DRAFT_364392</name>
</gene>
<dbReference type="PIRSF" id="PIRSF007828">
    <property type="entry name" value="Dipeptidyl-peptidase_III"/>
    <property type="match status" value="1"/>
</dbReference>
<accession>A0ABR4LFN0</accession>
<dbReference type="Proteomes" id="UP001610432">
    <property type="component" value="Unassembled WGS sequence"/>
</dbReference>
<evidence type="ECO:0000256" key="5">
    <source>
        <dbReference type="ARBA" id="ARBA00022490"/>
    </source>
</evidence>
<proteinExistence type="inferred from homology"/>
<comment type="subcellular location">
    <subcellularLocation>
        <location evidence="2">Cytoplasm</location>
    </subcellularLocation>
</comment>
<sequence>MAAPQIFQLSVASSFNRLDPEQKLYAHHMSRAAWSGTRIIFRQVSPEANSIFDFIIALYFCCNGDWDRLANQANLDVNDLQLFLDYAAIFLSNLGNYYGSGDQKFVPSISREKLAKLVACASSSVVDLWEQIRDPMFQKPPLSLGSPSELTQSMYYLGYEDGGPSFRENAALASKIMQELSILPENTRLEKARPSAETEVLSIVQASVTEKISHYGDVNNTTGNTKIIRVVTGDHKVELAQINAHLDKALEYVSNSSQYEMIRNLQESFTTGNLSAYKSYQTIWVRDKAPKIESVFGFVEPYRDPLGIRCEFEAIVGIPDSSETQILKELAKEADRFVCKLPWVTGNSGDRGPFEKSYFEAPDFSSIQSLAYCSSIIFPGINLPNYNDIRQNVGYKNIIFSNRMLAETYRARGLYMVSKPEQEIFKQHRPHAYYIWVVLHEILGHGTGSFLAETVPGNFNFDPFSPPINPFTGNPVKTWYKPGQTWTGVFEDISTTVDECRAELVGAYLFDDPDILAIFGYTEQGDVKPDDLVYNLYLQLATDGLRGLENYDPVTKEWTQAHSQAHYSIFRHLLRDSKDLYTVICDPQAGALTVKVNRSQIVPEGKPSLGRMLLRLHIYRCTADIGSCREFYEDLSSVDSEALTWREIVVAKKDPPAIYSQANTFIHDDTVELREYEPTARGVIQSWAERDIH</sequence>
<evidence type="ECO:0000256" key="3">
    <source>
        <dbReference type="ARBA" id="ARBA00010200"/>
    </source>
</evidence>
<evidence type="ECO:0000256" key="9">
    <source>
        <dbReference type="ARBA" id="ARBA00022833"/>
    </source>
</evidence>
<evidence type="ECO:0000256" key="1">
    <source>
        <dbReference type="ARBA" id="ARBA00001336"/>
    </source>
</evidence>
<keyword evidence="6 11" id="KW-0645">Protease</keyword>
<keyword evidence="10 11" id="KW-0482">Metalloprotease</keyword>
<evidence type="ECO:0000256" key="10">
    <source>
        <dbReference type="ARBA" id="ARBA00023049"/>
    </source>
</evidence>
<dbReference type="GeneID" id="98145257"/>
<evidence type="ECO:0000313" key="13">
    <source>
        <dbReference type="Proteomes" id="UP001610432"/>
    </source>
</evidence>
<dbReference type="RefSeq" id="XP_070882156.1">
    <property type="nucleotide sequence ID" value="XM_071030185.1"/>
</dbReference>
<comment type="similarity">
    <text evidence="3 11">Belongs to the peptidase M49 family.</text>
</comment>
<keyword evidence="4 11" id="KW-0031">Aminopeptidase</keyword>
<evidence type="ECO:0000256" key="6">
    <source>
        <dbReference type="ARBA" id="ARBA00022670"/>
    </source>
</evidence>
<keyword evidence="5 11" id="KW-0963">Cytoplasm</keyword>
<dbReference type="InterPro" id="IPR005317">
    <property type="entry name" value="Dipeptidyl-peptase3"/>
</dbReference>
<keyword evidence="9 11" id="KW-0862">Zinc</keyword>